<dbReference type="PROSITE" id="PS00061">
    <property type="entry name" value="ADH_SHORT"/>
    <property type="match status" value="1"/>
</dbReference>
<dbReference type="InterPro" id="IPR036291">
    <property type="entry name" value="NAD(P)-bd_dom_sf"/>
</dbReference>
<dbReference type="PRINTS" id="PR00081">
    <property type="entry name" value="GDHRDH"/>
</dbReference>
<accession>A0AAV8XYZ5</accession>
<protein>
    <recommendedName>
        <fullName evidence="6">Dehydrogenase/reductase SDR family member 11</fullName>
    </recommendedName>
</protein>
<dbReference type="PANTHER" id="PTHR43115">
    <property type="entry name" value="DEHYDROGENASE/REDUCTASE SDR FAMILY MEMBER 11"/>
    <property type="match status" value="1"/>
</dbReference>
<gene>
    <name evidence="4" type="ORF">NQ318_019516</name>
</gene>
<evidence type="ECO:0000256" key="2">
    <source>
        <dbReference type="ARBA" id="ARBA00023002"/>
    </source>
</evidence>
<evidence type="ECO:0008006" key="6">
    <source>
        <dbReference type="Google" id="ProtNLM"/>
    </source>
</evidence>
<keyword evidence="2" id="KW-0560">Oxidoreductase</keyword>
<dbReference type="Gene3D" id="3.40.50.720">
    <property type="entry name" value="NAD(P)-binding Rossmann-like Domain"/>
    <property type="match status" value="1"/>
</dbReference>
<keyword evidence="5" id="KW-1185">Reference proteome</keyword>
<dbReference type="PANTHER" id="PTHR43115:SF4">
    <property type="entry name" value="DEHYDROGENASE_REDUCTASE SDR FAMILY MEMBER 11"/>
    <property type="match status" value="1"/>
</dbReference>
<dbReference type="InterPro" id="IPR002347">
    <property type="entry name" value="SDR_fam"/>
</dbReference>
<evidence type="ECO:0000313" key="4">
    <source>
        <dbReference type="EMBL" id="KAJ8943908.1"/>
    </source>
</evidence>
<name>A0AAV8XYZ5_9CUCU</name>
<reference evidence="4" key="1">
    <citation type="journal article" date="2023" name="Insect Mol. Biol.">
        <title>Genome sequencing provides insights into the evolution of gene families encoding plant cell wall-degrading enzymes in longhorned beetles.</title>
        <authorList>
            <person name="Shin N.R."/>
            <person name="Okamura Y."/>
            <person name="Kirsch R."/>
            <person name="Pauchet Y."/>
        </authorList>
    </citation>
    <scope>NUCLEOTIDE SEQUENCE</scope>
    <source>
        <strain evidence="4">AMC_N1</strain>
    </source>
</reference>
<dbReference type="GO" id="GO:0016616">
    <property type="term" value="F:oxidoreductase activity, acting on the CH-OH group of donors, NAD or NADP as acceptor"/>
    <property type="evidence" value="ECO:0007669"/>
    <property type="project" value="UniProtKB-ARBA"/>
</dbReference>
<evidence type="ECO:0000256" key="1">
    <source>
        <dbReference type="ARBA" id="ARBA00006484"/>
    </source>
</evidence>
<dbReference type="InterPro" id="IPR020904">
    <property type="entry name" value="Sc_DH/Rdtase_CS"/>
</dbReference>
<comment type="similarity">
    <text evidence="1 3">Belongs to the short-chain dehydrogenases/reductases (SDR) family.</text>
</comment>
<dbReference type="Proteomes" id="UP001162162">
    <property type="component" value="Unassembled WGS sequence"/>
</dbReference>
<sequence>MEPYLGVVAALARRKDRLDELATKLAGMKGKLFPIKTDVSKEEDILNAFKWIKDNLGAVHILINNAGTTTLEFLTEGDTKAWDNTLRVNVLGMCIATREAVKDMKANNVDGHIIHMNSISGHEVVPAPQMNIYPACKYAVTALAETLRKEMKFLKLRIKITSISPGLIDTDLVPDFVKNQASVEAGTLLEAEQVADSVIYVLSTPPHVQIQELSIRTLFDLY</sequence>
<comment type="caution">
    <text evidence="4">The sequence shown here is derived from an EMBL/GenBank/DDBJ whole genome shotgun (WGS) entry which is preliminary data.</text>
</comment>
<dbReference type="AlphaFoldDB" id="A0AAV8XYZ5"/>
<evidence type="ECO:0000256" key="3">
    <source>
        <dbReference type="RuleBase" id="RU000363"/>
    </source>
</evidence>
<proteinExistence type="inferred from homology"/>
<dbReference type="PRINTS" id="PR00080">
    <property type="entry name" value="SDRFAMILY"/>
</dbReference>
<dbReference type="Pfam" id="PF00106">
    <property type="entry name" value="adh_short"/>
    <property type="match status" value="1"/>
</dbReference>
<dbReference type="SUPFAM" id="SSF51735">
    <property type="entry name" value="NAD(P)-binding Rossmann-fold domains"/>
    <property type="match status" value="1"/>
</dbReference>
<evidence type="ECO:0000313" key="5">
    <source>
        <dbReference type="Proteomes" id="UP001162162"/>
    </source>
</evidence>
<dbReference type="EMBL" id="JAPWTK010000273">
    <property type="protein sequence ID" value="KAJ8943908.1"/>
    <property type="molecule type" value="Genomic_DNA"/>
</dbReference>
<dbReference type="FunFam" id="3.40.50.720:FF:000047">
    <property type="entry name" value="NADP-dependent L-serine/L-allo-threonine dehydrogenase"/>
    <property type="match status" value="1"/>
</dbReference>
<organism evidence="4 5">
    <name type="scientific">Aromia moschata</name>
    <dbReference type="NCBI Taxonomy" id="1265417"/>
    <lineage>
        <taxon>Eukaryota</taxon>
        <taxon>Metazoa</taxon>
        <taxon>Ecdysozoa</taxon>
        <taxon>Arthropoda</taxon>
        <taxon>Hexapoda</taxon>
        <taxon>Insecta</taxon>
        <taxon>Pterygota</taxon>
        <taxon>Neoptera</taxon>
        <taxon>Endopterygota</taxon>
        <taxon>Coleoptera</taxon>
        <taxon>Polyphaga</taxon>
        <taxon>Cucujiformia</taxon>
        <taxon>Chrysomeloidea</taxon>
        <taxon>Cerambycidae</taxon>
        <taxon>Cerambycinae</taxon>
        <taxon>Callichromatini</taxon>
        <taxon>Aromia</taxon>
    </lineage>
</organism>